<evidence type="ECO:0000256" key="1">
    <source>
        <dbReference type="ARBA" id="ARBA00004141"/>
    </source>
</evidence>
<dbReference type="InterPro" id="IPR002549">
    <property type="entry name" value="AI-2E-like"/>
</dbReference>
<feature type="transmembrane region" description="Helical" evidence="6">
    <location>
        <begin position="105"/>
        <end position="121"/>
    </location>
</feature>
<keyword evidence="5 6" id="KW-0472">Membrane</keyword>
<dbReference type="Proteomes" id="UP000824124">
    <property type="component" value="Unassembled WGS sequence"/>
</dbReference>
<reference evidence="7" key="2">
    <citation type="journal article" date="2021" name="PeerJ">
        <title>Extensive microbial diversity within the chicken gut microbiome revealed by metagenomics and culture.</title>
        <authorList>
            <person name="Gilroy R."/>
            <person name="Ravi A."/>
            <person name="Getino M."/>
            <person name="Pursley I."/>
            <person name="Horton D.L."/>
            <person name="Alikhan N.F."/>
            <person name="Baker D."/>
            <person name="Gharbi K."/>
            <person name="Hall N."/>
            <person name="Watson M."/>
            <person name="Adriaenssens E.M."/>
            <person name="Foster-Nyarko E."/>
            <person name="Jarju S."/>
            <person name="Secka A."/>
            <person name="Antonio M."/>
            <person name="Oren A."/>
            <person name="Chaudhuri R.R."/>
            <person name="La Ragione R."/>
            <person name="Hildebrand F."/>
            <person name="Pallen M.J."/>
        </authorList>
    </citation>
    <scope>NUCLEOTIDE SEQUENCE</scope>
    <source>
        <strain evidence="7">2830</strain>
    </source>
</reference>
<feature type="transmembrane region" description="Helical" evidence="6">
    <location>
        <begin position="182"/>
        <end position="200"/>
    </location>
</feature>
<evidence type="ECO:0000256" key="5">
    <source>
        <dbReference type="ARBA" id="ARBA00023136"/>
    </source>
</evidence>
<keyword evidence="3 6" id="KW-0812">Transmembrane</keyword>
<name>A0A9D1HIC5_9FIRM</name>
<feature type="transmembrane region" description="Helical" evidence="6">
    <location>
        <begin position="153"/>
        <end position="175"/>
    </location>
</feature>
<protein>
    <submittedName>
        <fullName evidence="7">AI-2E family transporter</fullName>
    </submittedName>
</protein>
<dbReference type="PANTHER" id="PTHR21716">
    <property type="entry name" value="TRANSMEMBRANE PROTEIN"/>
    <property type="match status" value="1"/>
</dbReference>
<evidence type="ECO:0000256" key="3">
    <source>
        <dbReference type="ARBA" id="ARBA00022692"/>
    </source>
</evidence>
<comment type="caution">
    <text evidence="7">The sequence shown here is derived from an EMBL/GenBank/DDBJ whole genome shotgun (WGS) entry which is preliminary data.</text>
</comment>
<dbReference type="PANTHER" id="PTHR21716:SF68">
    <property type="entry name" value="TRANSPORT PROTEIN YTVI-RELATED"/>
    <property type="match status" value="1"/>
</dbReference>
<evidence type="ECO:0000313" key="7">
    <source>
        <dbReference type="EMBL" id="HIU09657.1"/>
    </source>
</evidence>
<comment type="subcellular location">
    <subcellularLocation>
        <location evidence="1">Membrane</location>
        <topology evidence="1">Multi-pass membrane protein</topology>
    </subcellularLocation>
</comment>
<dbReference type="AlphaFoldDB" id="A0A9D1HIC5"/>
<sequence length="294" mass="31966">MLAAYLMPFLLALLFSLLLEAPIKCLEGVFGGRRPAARCVFGLFLSLSLLAFGLGFSRLLTEAEHLLFYLASFDWPEELLPLGLENYGLELLTAGTRFLRATPEVLLGFFVTLFATYYLALEPDLPVRALRLVLPSRFYTRLSVVYAKALSAFAAYLRAQAAVVLCTTLLSLLGLRLLGVDYVLLLALLLGFLDLLPMLGPGTLLIPWAALSYWRGEGELALGLLALYGVIILARQLVEPRIMGAGLGLHPLAALAAGFFGLSLFGAFGLLLGPLLASLSYFVFCESRREKAAV</sequence>
<dbReference type="Pfam" id="PF01594">
    <property type="entry name" value="AI-2E_transport"/>
    <property type="match status" value="1"/>
</dbReference>
<proteinExistence type="inferred from homology"/>
<evidence type="ECO:0000256" key="6">
    <source>
        <dbReference type="SAM" id="Phobius"/>
    </source>
</evidence>
<reference evidence="7" key="1">
    <citation type="submission" date="2020-10" db="EMBL/GenBank/DDBJ databases">
        <authorList>
            <person name="Gilroy R."/>
        </authorList>
    </citation>
    <scope>NUCLEOTIDE SEQUENCE</scope>
    <source>
        <strain evidence="7">2830</strain>
    </source>
</reference>
<keyword evidence="4 6" id="KW-1133">Transmembrane helix</keyword>
<dbReference type="EMBL" id="DVMH01000002">
    <property type="protein sequence ID" value="HIU09657.1"/>
    <property type="molecule type" value="Genomic_DNA"/>
</dbReference>
<dbReference type="GO" id="GO:0016020">
    <property type="term" value="C:membrane"/>
    <property type="evidence" value="ECO:0007669"/>
    <property type="project" value="UniProtKB-SubCell"/>
</dbReference>
<accession>A0A9D1HIC5</accession>
<gene>
    <name evidence="7" type="ORF">IAB00_00155</name>
</gene>
<feature type="transmembrane region" description="Helical" evidence="6">
    <location>
        <begin position="250"/>
        <end position="272"/>
    </location>
</feature>
<feature type="transmembrane region" description="Helical" evidence="6">
    <location>
        <begin position="35"/>
        <end position="56"/>
    </location>
</feature>
<organism evidence="7 8">
    <name type="scientific">Candidatus Avidehalobacter gallistercoris</name>
    <dbReference type="NCBI Taxonomy" id="2840694"/>
    <lineage>
        <taxon>Bacteria</taxon>
        <taxon>Bacillati</taxon>
        <taxon>Bacillota</taxon>
        <taxon>Clostridia</taxon>
        <taxon>Eubacteriales</taxon>
        <taxon>Peptococcaceae</taxon>
        <taxon>Peptococcaceae incertae sedis</taxon>
        <taxon>Candidatus Avidehalobacter</taxon>
    </lineage>
</organism>
<evidence type="ECO:0000256" key="2">
    <source>
        <dbReference type="ARBA" id="ARBA00009773"/>
    </source>
</evidence>
<comment type="similarity">
    <text evidence="2">Belongs to the autoinducer-2 exporter (AI-2E) (TC 2.A.86) family.</text>
</comment>
<dbReference type="GO" id="GO:0055085">
    <property type="term" value="P:transmembrane transport"/>
    <property type="evidence" value="ECO:0007669"/>
    <property type="project" value="TreeGrafter"/>
</dbReference>
<feature type="transmembrane region" description="Helical" evidence="6">
    <location>
        <begin position="220"/>
        <end position="238"/>
    </location>
</feature>
<evidence type="ECO:0000256" key="4">
    <source>
        <dbReference type="ARBA" id="ARBA00022989"/>
    </source>
</evidence>
<evidence type="ECO:0000313" key="8">
    <source>
        <dbReference type="Proteomes" id="UP000824124"/>
    </source>
</evidence>